<organism evidence="1 2">
    <name type="scientific">Collybiopsis luxurians FD-317 M1</name>
    <dbReference type="NCBI Taxonomy" id="944289"/>
    <lineage>
        <taxon>Eukaryota</taxon>
        <taxon>Fungi</taxon>
        <taxon>Dikarya</taxon>
        <taxon>Basidiomycota</taxon>
        <taxon>Agaricomycotina</taxon>
        <taxon>Agaricomycetes</taxon>
        <taxon>Agaricomycetidae</taxon>
        <taxon>Agaricales</taxon>
        <taxon>Marasmiineae</taxon>
        <taxon>Omphalotaceae</taxon>
        <taxon>Collybiopsis</taxon>
        <taxon>Collybiopsis luxurians</taxon>
    </lineage>
</organism>
<gene>
    <name evidence="1" type="ORF">GYMLUDRAFT_264342</name>
</gene>
<evidence type="ECO:0000313" key="1">
    <source>
        <dbReference type="EMBL" id="KIK55023.1"/>
    </source>
</evidence>
<dbReference type="OrthoDB" id="4820608at2759"/>
<protein>
    <submittedName>
        <fullName evidence="1">Uncharacterized protein</fullName>
    </submittedName>
</protein>
<dbReference type="Proteomes" id="UP000053593">
    <property type="component" value="Unassembled WGS sequence"/>
</dbReference>
<name>A0A0D0CJ81_9AGAR</name>
<evidence type="ECO:0000313" key="2">
    <source>
        <dbReference type="Proteomes" id="UP000053593"/>
    </source>
</evidence>
<proteinExistence type="predicted"/>
<sequence>MTMTARTLVNASTADVNADLMDANYDDLSPNSVTLRKSIPSPYKGLVYDESFFVTSYKDNVVPPALPHSPPQIAVFTQLSPDLEAVSVITTTNGQVMDLSGFYFGCALDDFNNVASVGVDCSILVTGFSGLEQVTQETFSYTFAGVGSAMQEVADLGKLGFAGLDKLTFQIVNTELPATLYSVGLDDLTYTLSSVV</sequence>
<dbReference type="AlphaFoldDB" id="A0A0D0CJ81"/>
<dbReference type="HOGENOM" id="CLU_1390390_0_0_1"/>
<keyword evidence="2" id="KW-1185">Reference proteome</keyword>
<reference evidence="1 2" key="1">
    <citation type="submission" date="2014-04" db="EMBL/GenBank/DDBJ databases">
        <title>Evolutionary Origins and Diversification of the Mycorrhizal Mutualists.</title>
        <authorList>
            <consortium name="DOE Joint Genome Institute"/>
            <consortium name="Mycorrhizal Genomics Consortium"/>
            <person name="Kohler A."/>
            <person name="Kuo A."/>
            <person name="Nagy L.G."/>
            <person name="Floudas D."/>
            <person name="Copeland A."/>
            <person name="Barry K.W."/>
            <person name="Cichocki N."/>
            <person name="Veneault-Fourrey C."/>
            <person name="LaButti K."/>
            <person name="Lindquist E.A."/>
            <person name="Lipzen A."/>
            <person name="Lundell T."/>
            <person name="Morin E."/>
            <person name="Murat C."/>
            <person name="Riley R."/>
            <person name="Ohm R."/>
            <person name="Sun H."/>
            <person name="Tunlid A."/>
            <person name="Henrissat B."/>
            <person name="Grigoriev I.V."/>
            <person name="Hibbett D.S."/>
            <person name="Martin F."/>
        </authorList>
    </citation>
    <scope>NUCLEOTIDE SEQUENCE [LARGE SCALE GENOMIC DNA]</scope>
    <source>
        <strain evidence="1 2">FD-317 M1</strain>
    </source>
</reference>
<dbReference type="EMBL" id="KN834810">
    <property type="protein sequence ID" value="KIK55023.1"/>
    <property type="molecule type" value="Genomic_DNA"/>
</dbReference>
<accession>A0A0D0CJ81</accession>